<dbReference type="InterPro" id="IPR038501">
    <property type="entry name" value="Spore_GerAC_C_sf"/>
</dbReference>
<organism evidence="2 3">
    <name type="scientific">Alkaliphilus hydrothermalis</name>
    <dbReference type="NCBI Taxonomy" id="1482730"/>
    <lineage>
        <taxon>Bacteria</taxon>
        <taxon>Bacillati</taxon>
        <taxon>Bacillota</taxon>
        <taxon>Clostridia</taxon>
        <taxon>Peptostreptococcales</taxon>
        <taxon>Natronincolaceae</taxon>
        <taxon>Alkaliphilus</taxon>
    </lineage>
</organism>
<comment type="caution">
    <text evidence="2">The sequence shown here is derived from an EMBL/GenBank/DDBJ whole genome shotgun (WGS) entry which is preliminary data.</text>
</comment>
<dbReference type="Pfam" id="PF05504">
    <property type="entry name" value="Spore_GerAC"/>
    <property type="match status" value="1"/>
</dbReference>
<evidence type="ECO:0000259" key="1">
    <source>
        <dbReference type="Pfam" id="PF05504"/>
    </source>
</evidence>
<accession>A0ABS2NNM0</accession>
<dbReference type="Gene3D" id="3.30.300.210">
    <property type="entry name" value="Nutrient germinant receptor protein C, domain 3"/>
    <property type="match status" value="1"/>
</dbReference>
<gene>
    <name evidence="2" type="ORF">JOC73_001055</name>
</gene>
<dbReference type="PANTHER" id="PTHR35789:SF1">
    <property type="entry name" value="SPORE GERMINATION PROTEIN B3"/>
    <property type="match status" value="1"/>
</dbReference>
<reference evidence="2 3" key="1">
    <citation type="submission" date="2021-01" db="EMBL/GenBank/DDBJ databases">
        <title>Genomic Encyclopedia of Type Strains, Phase IV (KMG-IV): sequencing the most valuable type-strain genomes for metagenomic binning, comparative biology and taxonomic classification.</title>
        <authorList>
            <person name="Goeker M."/>
        </authorList>
    </citation>
    <scope>NUCLEOTIDE SEQUENCE [LARGE SCALE GENOMIC DNA]</scope>
    <source>
        <strain evidence="2 3">DSM 25890</strain>
    </source>
</reference>
<dbReference type="InterPro" id="IPR046953">
    <property type="entry name" value="Spore_GerAC-like_C"/>
</dbReference>
<sequence length="90" mass="10840">MRRVPDNTYDRKFLQRIEEGANQKLQDEIKDTVSYVQQEFGADIFHFNVVMQRYAPEEWEEVKDDWHELFPYVDVQVTVKSEIKMTGLIK</sequence>
<dbReference type="PANTHER" id="PTHR35789">
    <property type="entry name" value="SPORE GERMINATION PROTEIN B3"/>
    <property type="match status" value="1"/>
</dbReference>
<dbReference type="EMBL" id="JAFBEE010000005">
    <property type="protein sequence ID" value="MBM7614543.1"/>
    <property type="molecule type" value="Genomic_DNA"/>
</dbReference>
<proteinExistence type="predicted"/>
<dbReference type="Proteomes" id="UP001314796">
    <property type="component" value="Unassembled WGS sequence"/>
</dbReference>
<evidence type="ECO:0000313" key="3">
    <source>
        <dbReference type="Proteomes" id="UP001314796"/>
    </source>
</evidence>
<protein>
    <recommendedName>
        <fullName evidence="1">Spore germination GerAC-like C-terminal domain-containing protein</fullName>
    </recommendedName>
</protein>
<dbReference type="RefSeq" id="WP_204400872.1">
    <property type="nucleotide sequence ID" value="NZ_JAFBEE010000005.1"/>
</dbReference>
<keyword evidence="3" id="KW-1185">Reference proteome</keyword>
<name>A0ABS2NNM0_9FIRM</name>
<feature type="domain" description="Spore germination GerAC-like C-terminal" evidence="1">
    <location>
        <begin position="7"/>
        <end position="87"/>
    </location>
</feature>
<evidence type="ECO:0000313" key="2">
    <source>
        <dbReference type="EMBL" id="MBM7614543.1"/>
    </source>
</evidence>
<dbReference type="InterPro" id="IPR008844">
    <property type="entry name" value="Spore_GerAC-like"/>
</dbReference>